<dbReference type="NCBIfam" id="NF033788">
    <property type="entry name" value="HTH_metalloreg"/>
    <property type="match status" value="1"/>
</dbReference>
<organism evidence="5 6">
    <name type="scientific">Laceyella putida</name>
    <dbReference type="NCBI Taxonomy" id="110101"/>
    <lineage>
        <taxon>Bacteria</taxon>
        <taxon>Bacillati</taxon>
        <taxon>Bacillota</taxon>
        <taxon>Bacilli</taxon>
        <taxon>Bacillales</taxon>
        <taxon>Thermoactinomycetaceae</taxon>
        <taxon>Laceyella</taxon>
    </lineage>
</organism>
<dbReference type="EMBL" id="JBHTBW010000016">
    <property type="protein sequence ID" value="MFC7440707.1"/>
    <property type="molecule type" value="Genomic_DNA"/>
</dbReference>
<accession>A0ABW2RI88</accession>
<dbReference type="RefSeq" id="WP_379863991.1">
    <property type="nucleotide sequence ID" value="NZ_JBHTBW010000016.1"/>
</dbReference>
<evidence type="ECO:0000313" key="5">
    <source>
        <dbReference type="EMBL" id="MFC7440707.1"/>
    </source>
</evidence>
<dbReference type="SMART" id="SM00418">
    <property type="entry name" value="HTH_ARSR"/>
    <property type="match status" value="1"/>
</dbReference>
<dbReference type="PROSITE" id="PS50987">
    <property type="entry name" value="HTH_ARSR_2"/>
    <property type="match status" value="1"/>
</dbReference>
<dbReference type="InterPro" id="IPR011991">
    <property type="entry name" value="ArsR-like_HTH"/>
</dbReference>
<comment type="caution">
    <text evidence="5">The sequence shown here is derived from an EMBL/GenBank/DDBJ whole genome shotgun (WGS) entry which is preliminary data.</text>
</comment>
<dbReference type="SUPFAM" id="SSF46785">
    <property type="entry name" value="Winged helix' DNA-binding domain"/>
    <property type="match status" value="1"/>
</dbReference>
<dbReference type="PRINTS" id="PR00778">
    <property type="entry name" value="HTHARSR"/>
</dbReference>
<dbReference type="Gene3D" id="1.10.10.10">
    <property type="entry name" value="Winged helix-like DNA-binding domain superfamily/Winged helix DNA-binding domain"/>
    <property type="match status" value="1"/>
</dbReference>
<keyword evidence="2" id="KW-0238">DNA-binding</keyword>
<evidence type="ECO:0000256" key="2">
    <source>
        <dbReference type="ARBA" id="ARBA00023125"/>
    </source>
</evidence>
<name>A0ABW2RI88_9BACL</name>
<dbReference type="InterPro" id="IPR051081">
    <property type="entry name" value="HTH_MetalResp_TranReg"/>
</dbReference>
<keyword evidence="6" id="KW-1185">Reference proteome</keyword>
<evidence type="ECO:0000313" key="6">
    <source>
        <dbReference type="Proteomes" id="UP001596500"/>
    </source>
</evidence>
<reference evidence="6" key="1">
    <citation type="journal article" date="2019" name="Int. J. Syst. Evol. Microbiol.">
        <title>The Global Catalogue of Microorganisms (GCM) 10K type strain sequencing project: providing services to taxonomists for standard genome sequencing and annotation.</title>
        <authorList>
            <consortium name="The Broad Institute Genomics Platform"/>
            <consortium name="The Broad Institute Genome Sequencing Center for Infectious Disease"/>
            <person name="Wu L."/>
            <person name="Ma J."/>
        </authorList>
    </citation>
    <scope>NUCLEOTIDE SEQUENCE [LARGE SCALE GENOMIC DNA]</scope>
    <source>
        <strain evidence="6">CGMCC 1.12942</strain>
    </source>
</reference>
<dbReference type="InterPro" id="IPR036388">
    <property type="entry name" value="WH-like_DNA-bd_sf"/>
</dbReference>
<dbReference type="PANTHER" id="PTHR33154">
    <property type="entry name" value="TRANSCRIPTIONAL REGULATOR, ARSR FAMILY"/>
    <property type="match status" value="1"/>
</dbReference>
<evidence type="ECO:0000256" key="3">
    <source>
        <dbReference type="ARBA" id="ARBA00023163"/>
    </source>
</evidence>
<dbReference type="PANTHER" id="PTHR33154:SF18">
    <property type="entry name" value="ARSENICAL RESISTANCE OPERON REPRESSOR"/>
    <property type="match status" value="1"/>
</dbReference>
<sequence>MNVLDWELLAEYHKALGDKTRLRILSLLKAEDMCVCELVEILKMTQPAVSQHMRKLKNAKLVKERRQGQWVFYSLDGSMFPFFQEFLKTLPDTSKEIEELKANGLKVECD</sequence>
<keyword evidence="1" id="KW-0805">Transcription regulation</keyword>
<dbReference type="CDD" id="cd00090">
    <property type="entry name" value="HTH_ARSR"/>
    <property type="match status" value="1"/>
</dbReference>
<proteinExistence type="predicted"/>
<dbReference type="Proteomes" id="UP001596500">
    <property type="component" value="Unassembled WGS sequence"/>
</dbReference>
<keyword evidence="3" id="KW-0804">Transcription</keyword>
<evidence type="ECO:0000259" key="4">
    <source>
        <dbReference type="PROSITE" id="PS50987"/>
    </source>
</evidence>
<protein>
    <submittedName>
        <fullName evidence="5">ArsR/SmtB family transcription factor</fullName>
    </submittedName>
</protein>
<gene>
    <name evidence="5" type="ORF">ACFQNG_06040</name>
</gene>
<feature type="domain" description="HTH arsR-type" evidence="4">
    <location>
        <begin position="1"/>
        <end position="98"/>
    </location>
</feature>
<dbReference type="InterPro" id="IPR036390">
    <property type="entry name" value="WH_DNA-bd_sf"/>
</dbReference>
<dbReference type="InterPro" id="IPR001845">
    <property type="entry name" value="HTH_ArsR_DNA-bd_dom"/>
</dbReference>
<evidence type="ECO:0000256" key="1">
    <source>
        <dbReference type="ARBA" id="ARBA00023015"/>
    </source>
</evidence>
<dbReference type="Pfam" id="PF01022">
    <property type="entry name" value="HTH_5"/>
    <property type="match status" value="1"/>
</dbReference>